<dbReference type="KEGG" id="zpl:ZBT109_1207"/>
<keyword evidence="1" id="KW-0378">Hydrolase</keyword>
<dbReference type="GO" id="GO:0004180">
    <property type="term" value="F:carboxypeptidase activity"/>
    <property type="evidence" value="ECO:0007669"/>
    <property type="project" value="UniProtKB-KW"/>
</dbReference>
<keyword evidence="2" id="KW-1185">Reference proteome</keyword>
<dbReference type="RefSeq" id="WP_027704804.1">
    <property type="nucleotide sequence ID" value="NZ_AP018933.1"/>
</dbReference>
<gene>
    <name evidence="1" type="ORF">ZBT109_1207</name>
</gene>
<proteinExistence type="predicted"/>
<accession>A0A348HEB5</accession>
<dbReference type="Pfam" id="PF11863">
    <property type="entry name" value="DUF3383"/>
    <property type="match status" value="1"/>
</dbReference>
<protein>
    <submittedName>
        <fullName evidence="1">Membrane carboxypeptidase</fullName>
    </submittedName>
</protein>
<evidence type="ECO:0000313" key="2">
    <source>
        <dbReference type="Proteomes" id="UP000267342"/>
    </source>
</evidence>
<dbReference type="OrthoDB" id="6470781at2"/>
<sequence>MSIDISDIAPLNLNIGSGGLTGAKHASAVAFADQLDLASNITFAAETYRDYTSLAAVATDFLKSSEIYQIASRWFTNCTGQPAFSIYMKNSSATPADNMTGFLHQKYRYFQLFKNGDLTRETIPGLAALCESERRGLPLNLTAADVVAAGTDDLGTLVHDLQYRHVFPAYRSAATIAQDAGQAYAHYATMATFSKFDPAGANTAIDTEYQGLSGIMPDNLSTTAVNLLKKKGIAYFSRVASSGEESECLPLNTWSTSPNQEAIDDVFNIDVLGNYLQNAGFNYLKGSGRKRALTVQGFSGYISAITTVLKQFNTNGVLGEGNITHPSTGETVYLQNGFLILNDETEVLSLTAAQRHARQYPSLNIIVLLARSGRVAPINLNVE</sequence>
<dbReference type="STRING" id="1123510.GCA_000620025_01406"/>
<organism evidence="1 2">
    <name type="scientific">Zymobacter palmae</name>
    <dbReference type="NCBI Taxonomy" id="33074"/>
    <lineage>
        <taxon>Bacteria</taxon>
        <taxon>Pseudomonadati</taxon>
        <taxon>Pseudomonadota</taxon>
        <taxon>Gammaproteobacteria</taxon>
        <taxon>Oceanospirillales</taxon>
        <taxon>Halomonadaceae</taxon>
        <taxon>Zymobacter group</taxon>
        <taxon>Zymobacter</taxon>
    </lineage>
</organism>
<dbReference type="InterPro" id="IPR021808">
    <property type="entry name" value="DUF3383"/>
</dbReference>
<evidence type="ECO:0000313" key="1">
    <source>
        <dbReference type="EMBL" id="BBG29967.1"/>
    </source>
</evidence>
<dbReference type="Proteomes" id="UP000267342">
    <property type="component" value="Chromosome"/>
</dbReference>
<keyword evidence="1" id="KW-0121">Carboxypeptidase</keyword>
<keyword evidence="1" id="KW-0645">Protease</keyword>
<dbReference type="AlphaFoldDB" id="A0A348HEB5"/>
<dbReference type="EMBL" id="AP018933">
    <property type="protein sequence ID" value="BBG29967.1"/>
    <property type="molecule type" value="Genomic_DNA"/>
</dbReference>
<reference evidence="1 2" key="1">
    <citation type="submission" date="2018-09" db="EMBL/GenBank/DDBJ databases">
        <title>Zymobacter palmae IAM14233 (=T109) whole genome analysis.</title>
        <authorList>
            <person name="Yanase H."/>
        </authorList>
    </citation>
    <scope>NUCLEOTIDE SEQUENCE [LARGE SCALE GENOMIC DNA]</scope>
    <source>
        <strain evidence="1 2">IAM14233</strain>
    </source>
</reference>
<name>A0A348HEB5_9GAMM</name>